<gene>
    <name evidence="3" type="ORF">BDZ90DRAFT_230164</name>
</gene>
<protein>
    <recommendedName>
        <fullName evidence="2">G-patch domain-containing protein</fullName>
    </recommendedName>
</protein>
<feature type="region of interest" description="Disordered" evidence="1">
    <location>
        <begin position="81"/>
        <end position="106"/>
    </location>
</feature>
<feature type="domain" description="G-patch" evidence="2">
    <location>
        <begin position="173"/>
        <end position="193"/>
    </location>
</feature>
<dbReference type="GO" id="GO:0006397">
    <property type="term" value="P:mRNA processing"/>
    <property type="evidence" value="ECO:0007669"/>
    <property type="project" value="InterPro"/>
</dbReference>
<feature type="compositionally biased region" description="Basic and acidic residues" evidence="1">
    <location>
        <begin position="780"/>
        <end position="793"/>
    </location>
</feature>
<dbReference type="PROSITE" id="PS50174">
    <property type="entry name" value="G_PATCH"/>
    <property type="match status" value="1"/>
</dbReference>
<feature type="region of interest" description="Disordered" evidence="1">
    <location>
        <begin position="546"/>
        <end position="613"/>
    </location>
</feature>
<feature type="compositionally biased region" description="Basic and acidic residues" evidence="1">
    <location>
        <begin position="883"/>
        <end position="894"/>
    </location>
</feature>
<organism evidence="3 4">
    <name type="scientific">Jaminaea rosea</name>
    <dbReference type="NCBI Taxonomy" id="1569628"/>
    <lineage>
        <taxon>Eukaryota</taxon>
        <taxon>Fungi</taxon>
        <taxon>Dikarya</taxon>
        <taxon>Basidiomycota</taxon>
        <taxon>Ustilaginomycotina</taxon>
        <taxon>Exobasidiomycetes</taxon>
        <taxon>Microstromatales</taxon>
        <taxon>Microstromatales incertae sedis</taxon>
        <taxon>Jaminaea</taxon>
    </lineage>
</organism>
<feature type="compositionally biased region" description="Basic and acidic residues" evidence="1">
    <location>
        <begin position="567"/>
        <end position="601"/>
    </location>
</feature>
<dbReference type="EMBL" id="KZ819663">
    <property type="protein sequence ID" value="PWN29267.1"/>
    <property type="molecule type" value="Genomic_DNA"/>
</dbReference>
<feature type="compositionally biased region" description="Basic and acidic residues" evidence="1">
    <location>
        <begin position="37"/>
        <end position="55"/>
    </location>
</feature>
<dbReference type="GO" id="GO:0005634">
    <property type="term" value="C:nucleus"/>
    <property type="evidence" value="ECO:0007669"/>
    <property type="project" value="TreeGrafter"/>
</dbReference>
<dbReference type="AlphaFoldDB" id="A0A316UVD7"/>
<feature type="compositionally biased region" description="Basic and acidic residues" evidence="1">
    <location>
        <begin position="715"/>
        <end position="726"/>
    </location>
</feature>
<dbReference type="Pfam" id="PF01585">
    <property type="entry name" value="G-patch"/>
    <property type="match status" value="1"/>
</dbReference>
<sequence length="906" mass="97731">MTSRHLARLARDDHHHHAAQPSSFVTIGTPLPPLVGRGRDPNEGKPAWEQEVRDEQGRRRFHGAFTGGWSAGYYNSVGSKEGWTPQTFTSSRRAGTGGERREARPEDFMDDEDLAELDETRVMGSRAGYAGAGQEKSRHAEGDVLSDLLGLGKGAIPGEVDAAGEGTGLIAPPSSLGHKILARMGWKAGEGLGALVKAERRALLEGMLGLALSQVNAAVGRGGLIPPPDTPLPALTLDLDKRDSCGLGWRGGSGASAATSSSTSAQRGFDISVLEEEDEDDLADIYSSSESLSDALQRRRGKQGKQGAPPTRGDASSSTSITDSNEQRWRDGKALPPGFVLEAVIDDNNDRATIQSASHARDWFPPPQVPDGWKPDPFKVWGSAKASVPPPAPFLDTAAAAATSSSRQPQRDAAGRAQILGEAPMPGPPPSLANYMSSSTATQAATSTIPLPRLDPATARVALRDHHARLFGNDSEKQKRYVCFLERIVESSESGSEEPARMPLPPGRTVEEALAELEKFARLATKPKPTTSALSATMASRFAPARTTQGAGDVPAPTPGLYQPTPRSREESEMERKRREEEERLRAERAREEERSDEQKAAKAGLFGSGRTRRVVPFFPPKLLCKRFGVADPHPERAGPSSGEGEVREHPHAEEGEGDPFDAGPKSGEKWERSAARREIARGEARWESSRRELLSRAGERRWEDKNEGQPLATAEKEQAEEPRVVRSLEQVGLGEGDEEQLIEIERGVRPGREVFRAVFESDGEEDGNSDGEENGQEMGMERKEVDRLDRAGGEWSSKTATATATTTLPVLDEAQRPLFVPRAKTQSEADAGGAAANKRSRPRAEEGKKQKSKKAKASRGALTFDLDGEGEEEGPVAQKKAKPAEKGEKREKAAAGVRVKASDLF</sequence>
<dbReference type="GeneID" id="37027191"/>
<dbReference type="OrthoDB" id="20507at2759"/>
<name>A0A316UVD7_9BASI</name>
<feature type="region of interest" description="Disordered" evidence="1">
    <location>
        <begin position="759"/>
        <end position="906"/>
    </location>
</feature>
<evidence type="ECO:0000256" key="1">
    <source>
        <dbReference type="SAM" id="MobiDB-lite"/>
    </source>
</evidence>
<evidence type="ECO:0000313" key="4">
    <source>
        <dbReference type="Proteomes" id="UP000245884"/>
    </source>
</evidence>
<feature type="region of interest" description="Disordered" evidence="1">
    <location>
        <begin position="628"/>
        <end position="726"/>
    </location>
</feature>
<keyword evidence="4" id="KW-1185">Reference proteome</keyword>
<dbReference type="PANTHER" id="PTHR13384:SF19">
    <property type="entry name" value="G PATCH DOMAIN-CONTAINING PROTEIN 1"/>
    <property type="match status" value="1"/>
</dbReference>
<reference evidence="3 4" key="1">
    <citation type="journal article" date="2018" name="Mol. Biol. Evol.">
        <title>Broad Genomic Sampling Reveals a Smut Pathogenic Ancestry of the Fungal Clade Ustilaginomycotina.</title>
        <authorList>
            <person name="Kijpornyongpan T."/>
            <person name="Mondo S.J."/>
            <person name="Barry K."/>
            <person name="Sandor L."/>
            <person name="Lee J."/>
            <person name="Lipzen A."/>
            <person name="Pangilinan J."/>
            <person name="LaButti K."/>
            <person name="Hainaut M."/>
            <person name="Henrissat B."/>
            <person name="Grigoriev I.V."/>
            <person name="Spatafora J.W."/>
            <person name="Aime M.C."/>
        </authorList>
    </citation>
    <scope>NUCLEOTIDE SEQUENCE [LARGE SCALE GENOMIC DNA]</scope>
    <source>
        <strain evidence="3 4">MCA 5214</strain>
    </source>
</reference>
<feature type="compositionally biased region" description="Polar residues" evidence="1">
    <location>
        <begin position="314"/>
        <end position="324"/>
    </location>
</feature>
<dbReference type="STRING" id="1569628.A0A316UVD7"/>
<dbReference type="Pfam" id="PF26093">
    <property type="entry name" value="HTH_TGH"/>
    <property type="match status" value="1"/>
</dbReference>
<feature type="region of interest" description="Disordered" evidence="1">
    <location>
        <begin position="1"/>
        <end position="55"/>
    </location>
</feature>
<dbReference type="PANTHER" id="PTHR13384">
    <property type="entry name" value="G PATCH DOMAIN-CONTAINING PROTEIN 1"/>
    <property type="match status" value="1"/>
</dbReference>
<dbReference type="InterPro" id="IPR000467">
    <property type="entry name" value="G_patch_dom"/>
</dbReference>
<feature type="compositionally biased region" description="Acidic residues" evidence="1">
    <location>
        <begin position="762"/>
        <end position="776"/>
    </location>
</feature>
<dbReference type="Pfam" id="PF07713">
    <property type="entry name" value="DUF1604"/>
    <property type="match status" value="1"/>
</dbReference>
<dbReference type="Proteomes" id="UP000245884">
    <property type="component" value="Unassembled WGS sequence"/>
</dbReference>
<proteinExistence type="predicted"/>
<feature type="region of interest" description="Disordered" evidence="1">
    <location>
        <begin position="289"/>
        <end position="335"/>
    </location>
</feature>
<dbReference type="InterPro" id="IPR011666">
    <property type="entry name" value="DUF1604"/>
</dbReference>
<feature type="compositionally biased region" description="Basic and acidic residues" evidence="1">
    <location>
        <begin position="645"/>
        <end position="655"/>
    </location>
</feature>
<dbReference type="RefSeq" id="XP_025363879.1">
    <property type="nucleotide sequence ID" value="XM_025505368.1"/>
</dbReference>
<evidence type="ECO:0000313" key="3">
    <source>
        <dbReference type="EMBL" id="PWN29267.1"/>
    </source>
</evidence>
<dbReference type="GO" id="GO:0003723">
    <property type="term" value="F:RNA binding"/>
    <property type="evidence" value="ECO:0007669"/>
    <property type="project" value="TreeGrafter"/>
</dbReference>
<accession>A0A316UVD7</accession>
<evidence type="ECO:0000259" key="2">
    <source>
        <dbReference type="PROSITE" id="PS50174"/>
    </source>
</evidence>
<feature type="compositionally biased region" description="Basic and acidic residues" evidence="1">
    <location>
        <begin position="667"/>
        <end position="708"/>
    </location>
</feature>